<evidence type="ECO:0000256" key="6">
    <source>
        <dbReference type="ARBA" id="ARBA00023136"/>
    </source>
</evidence>
<evidence type="ECO:0000259" key="11">
    <source>
        <dbReference type="Pfam" id="PF07715"/>
    </source>
</evidence>
<dbReference type="InterPro" id="IPR008969">
    <property type="entry name" value="CarboxyPept-like_regulatory"/>
</dbReference>
<accession>A0ABT8LHU0</accession>
<keyword evidence="4 8" id="KW-0812">Transmembrane</keyword>
<dbReference type="Proteomes" id="UP001172083">
    <property type="component" value="Unassembled WGS sequence"/>
</dbReference>
<dbReference type="RefSeq" id="WP_346762701.1">
    <property type="nucleotide sequence ID" value="NZ_JAUJEB010000015.1"/>
</dbReference>
<dbReference type="Pfam" id="PF07715">
    <property type="entry name" value="Plug"/>
    <property type="match status" value="1"/>
</dbReference>
<dbReference type="Pfam" id="PF13715">
    <property type="entry name" value="CarbopepD_reg_2"/>
    <property type="match status" value="1"/>
</dbReference>
<dbReference type="InterPro" id="IPR036942">
    <property type="entry name" value="Beta-barrel_TonB_sf"/>
</dbReference>
<dbReference type="InterPro" id="IPR012910">
    <property type="entry name" value="Plug_dom"/>
</dbReference>
<evidence type="ECO:0000256" key="1">
    <source>
        <dbReference type="ARBA" id="ARBA00004571"/>
    </source>
</evidence>
<keyword evidence="2 8" id="KW-0813">Transport</keyword>
<evidence type="ECO:0000256" key="2">
    <source>
        <dbReference type="ARBA" id="ARBA00022448"/>
    </source>
</evidence>
<dbReference type="EMBL" id="JAUJEB010000015">
    <property type="protein sequence ID" value="MDN5217365.1"/>
    <property type="molecule type" value="Genomic_DNA"/>
</dbReference>
<keyword evidence="3 8" id="KW-1134">Transmembrane beta strand</keyword>
<comment type="caution">
    <text evidence="12">The sequence shown here is derived from an EMBL/GenBank/DDBJ whole genome shotgun (WGS) entry which is preliminary data.</text>
</comment>
<evidence type="ECO:0000256" key="8">
    <source>
        <dbReference type="PROSITE-ProRule" id="PRU01360"/>
    </source>
</evidence>
<dbReference type="PROSITE" id="PS52016">
    <property type="entry name" value="TONB_DEPENDENT_REC_3"/>
    <property type="match status" value="1"/>
</dbReference>
<evidence type="ECO:0000259" key="10">
    <source>
        <dbReference type="Pfam" id="PF00593"/>
    </source>
</evidence>
<keyword evidence="13" id="KW-1185">Reference proteome</keyword>
<evidence type="ECO:0000313" key="12">
    <source>
        <dbReference type="EMBL" id="MDN5217365.1"/>
    </source>
</evidence>
<dbReference type="InterPro" id="IPR023996">
    <property type="entry name" value="TonB-dep_OMP_SusC/RagA"/>
</dbReference>
<dbReference type="InterPro" id="IPR000531">
    <property type="entry name" value="Beta-barrel_TonB"/>
</dbReference>
<dbReference type="NCBIfam" id="TIGR04057">
    <property type="entry name" value="SusC_RagA_signa"/>
    <property type="match status" value="1"/>
</dbReference>
<dbReference type="Gene3D" id="2.40.170.20">
    <property type="entry name" value="TonB-dependent receptor, beta-barrel domain"/>
    <property type="match status" value="1"/>
</dbReference>
<evidence type="ECO:0000313" key="13">
    <source>
        <dbReference type="Proteomes" id="UP001172083"/>
    </source>
</evidence>
<gene>
    <name evidence="12" type="ORF">QQ020_35150</name>
</gene>
<evidence type="ECO:0000256" key="7">
    <source>
        <dbReference type="ARBA" id="ARBA00023237"/>
    </source>
</evidence>
<sequence>MKIHLLKVIIAMSKTLLHGVIITCLFTGLLLANDGNAQHKSIKEVHISLELTQATIPATLEKIQEKTDFKFVYEKDVITSTRDHLVTLKAVDQSVFKILKTISNETDLNFRQLDGNIVIKVPALRKVVSVPKEEVLPARVISGTITAEDGEPLAGASVLIKGSTRGAIADIDGKYALNADDEDILVYSFIGYTVQEILVGSQSVIDVVMKEDLTSLNEVVVSTGYWETDKKLNPGNIAKVTANEIERQPIANPLQALQGRIAGVNIQQTTGLPGGGFNIQIRGQNSLRNRFTDNGNLPFYVIDGVPYPSQPLTTGNFGSIINRGNPLNSINANDIESIEILKDADATAIYGSRGANGVVLITTKKGEGGKTKFEVNVSQGIGEVSNMIELLNTQQYLEMRNEAFANDGTTPDPNNPAHFDITQWGNRDTDWQNELIGGTANITNAQAIVSGGNANTQFTIGSGYYRETTVFPGDFVYRKGSGRFSLNHNSNNRKFNISLTTNYIADENNLANTDLTSIALSLPPNHPSLIDEKGNFTWVEGDFSARNPLAELSRKFVRRTNNLTSGANLSYKFGPALQFKTNLGYNRLQLEETQTSPLISSNPLFHPFITGASNFVMANSNSWIIEPQVEFRKAIFSGKLNVLIGSTLQGTLLERSAIIANGFQDDNSLENIAAAGSILTSEYVYNEYRYNAVYARINYNWRDKYIVNLTGRRDGSSRFGSDKQFGNFGAIGAAWIFSNEEFIKQALPLISFGKLRASYGSTGSDQIGDYRFLDAYQYIGQSYLGVPGIRPARLVNPDYSWETNKKFEGGVTLGFIDDRIFFEASYYINRSSNQLVDQPLSSVTGFSGILINFPATVENTGWELEFSSTNLRTEKIKWTTSFNLTIPRNELIEFDNIENSAFANRFEVGKSLFVKPSFQGTAVNSETGIYTFDDLNSDEIMTTEDFVFSEVSQEFFGGLQNSIQYKSFELNFLFQFIKQTGNGYMADFNAPGFNVNQPVEVLQRWQNPGDVTDIQRFTQSFGEAFFPYINASFFGDNTAFVDASFIRLKNLSLSWNIPEVLTKKAKLQNARIYLQGQNLVTITDFVGLDPETQSVSLPPLRVMTMGLNITF</sequence>
<reference evidence="12" key="1">
    <citation type="submission" date="2023-06" db="EMBL/GenBank/DDBJ databases">
        <title>Genomic of Agaribacillus aureum.</title>
        <authorList>
            <person name="Wang G."/>
        </authorList>
    </citation>
    <scope>NUCLEOTIDE SEQUENCE</scope>
    <source>
        <strain evidence="12">BMA12</strain>
    </source>
</reference>
<dbReference type="InterPro" id="IPR037066">
    <property type="entry name" value="Plug_dom_sf"/>
</dbReference>
<dbReference type="NCBIfam" id="TIGR04056">
    <property type="entry name" value="OMP_RagA_SusC"/>
    <property type="match status" value="1"/>
</dbReference>
<dbReference type="Gene3D" id="2.170.130.10">
    <property type="entry name" value="TonB-dependent receptor, plug domain"/>
    <property type="match status" value="1"/>
</dbReference>
<organism evidence="12 13">
    <name type="scientific">Agaribacillus aureus</name>
    <dbReference type="NCBI Taxonomy" id="3051825"/>
    <lineage>
        <taxon>Bacteria</taxon>
        <taxon>Pseudomonadati</taxon>
        <taxon>Bacteroidota</taxon>
        <taxon>Cytophagia</taxon>
        <taxon>Cytophagales</taxon>
        <taxon>Splendidivirgaceae</taxon>
        <taxon>Agaribacillus</taxon>
    </lineage>
</organism>
<evidence type="ECO:0000256" key="9">
    <source>
        <dbReference type="RuleBase" id="RU003357"/>
    </source>
</evidence>
<keyword evidence="5 9" id="KW-0798">TonB box</keyword>
<evidence type="ECO:0000256" key="4">
    <source>
        <dbReference type="ARBA" id="ARBA00022692"/>
    </source>
</evidence>
<proteinExistence type="inferred from homology"/>
<evidence type="ECO:0000256" key="5">
    <source>
        <dbReference type="ARBA" id="ARBA00023077"/>
    </source>
</evidence>
<dbReference type="InterPro" id="IPR023997">
    <property type="entry name" value="TonB-dep_OMP_SusC/RagA_CS"/>
</dbReference>
<keyword evidence="7 8" id="KW-0998">Cell outer membrane</keyword>
<dbReference type="Pfam" id="PF00593">
    <property type="entry name" value="TonB_dep_Rec_b-barrel"/>
    <property type="match status" value="1"/>
</dbReference>
<evidence type="ECO:0000256" key="3">
    <source>
        <dbReference type="ARBA" id="ARBA00022452"/>
    </source>
</evidence>
<name>A0ABT8LHU0_9BACT</name>
<comment type="subcellular location">
    <subcellularLocation>
        <location evidence="1 8">Cell outer membrane</location>
        <topology evidence="1 8">Multi-pass membrane protein</topology>
    </subcellularLocation>
</comment>
<keyword evidence="6 8" id="KW-0472">Membrane</keyword>
<protein>
    <submittedName>
        <fullName evidence="12">SusC/RagA family TonB-linked outer membrane protein</fullName>
    </submittedName>
</protein>
<dbReference type="InterPro" id="IPR039426">
    <property type="entry name" value="TonB-dep_rcpt-like"/>
</dbReference>
<feature type="domain" description="TonB-dependent receptor-like beta-barrel" evidence="10">
    <location>
        <begin position="545"/>
        <end position="1079"/>
    </location>
</feature>
<feature type="domain" description="TonB-dependent receptor plug" evidence="11">
    <location>
        <begin position="232"/>
        <end position="358"/>
    </location>
</feature>
<comment type="similarity">
    <text evidence="8 9">Belongs to the TonB-dependent receptor family.</text>
</comment>
<dbReference type="SUPFAM" id="SSF49464">
    <property type="entry name" value="Carboxypeptidase regulatory domain-like"/>
    <property type="match status" value="1"/>
</dbReference>
<dbReference type="SUPFAM" id="SSF56935">
    <property type="entry name" value="Porins"/>
    <property type="match status" value="1"/>
</dbReference>